<gene>
    <name evidence="2" type="ORF">B0A48_15515</name>
</gene>
<dbReference type="OrthoDB" id="20872at2759"/>
<dbReference type="InterPro" id="IPR053137">
    <property type="entry name" value="NLR-like"/>
</dbReference>
<evidence type="ECO:0000313" key="2">
    <source>
        <dbReference type="EMBL" id="OQN98239.1"/>
    </source>
</evidence>
<feature type="compositionally biased region" description="Acidic residues" evidence="1">
    <location>
        <begin position="379"/>
        <end position="399"/>
    </location>
</feature>
<dbReference type="AlphaFoldDB" id="A0A1V8SGN3"/>
<evidence type="ECO:0000256" key="1">
    <source>
        <dbReference type="SAM" id="MobiDB-lite"/>
    </source>
</evidence>
<dbReference type="STRING" id="1507870.A0A1V8SGN3"/>
<dbReference type="GO" id="GO:0043531">
    <property type="term" value="F:ADP binding"/>
    <property type="evidence" value="ECO:0007669"/>
    <property type="project" value="InterPro"/>
</dbReference>
<dbReference type="Gene3D" id="3.40.50.300">
    <property type="entry name" value="P-loop containing nucleotide triphosphate hydrolases"/>
    <property type="match status" value="1"/>
</dbReference>
<dbReference type="Gene3D" id="1.25.40.10">
    <property type="entry name" value="Tetratricopeptide repeat domain"/>
    <property type="match status" value="2"/>
</dbReference>
<reference evidence="3" key="1">
    <citation type="submission" date="2017-03" db="EMBL/GenBank/DDBJ databases">
        <title>Genomes of endolithic fungi from Antarctica.</title>
        <authorList>
            <person name="Coleine C."/>
            <person name="Masonjones S."/>
            <person name="Stajich J.E."/>
        </authorList>
    </citation>
    <scope>NUCLEOTIDE SEQUENCE [LARGE SCALE GENOMIC DNA]</scope>
    <source>
        <strain evidence="3">CCFEE 5527</strain>
    </source>
</reference>
<feature type="region of interest" description="Disordered" evidence="1">
    <location>
        <begin position="776"/>
        <end position="826"/>
    </location>
</feature>
<dbReference type="NCBIfam" id="NF040586">
    <property type="entry name" value="FxSxx_TPR"/>
    <property type="match status" value="1"/>
</dbReference>
<dbReference type="InterPro" id="IPR011990">
    <property type="entry name" value="TPR-like_helical_dom_sf"/>
</dbReference>
<protein>
    <submittedName>
        <fullName evidence="2">Uncharacterized protein</fullName>
    </submittedName>
</protein>
<dbReference type="Proteomes" id="UP000192596">
    <property type="component" value="Unassembled WGS sequence"/>
</dbReference>
<dbReference type="InParanoid" id="A0A1V8SGN3"/>
<dbReference type="InterPro" id="IPR019734">
    <property type="entry name" value="TPR_rpt"/>
</dbReference>
<organism evidence="2 3">
    <name type="scientific">Cryoendolithus antarcticus</name>
    <dbReference type="NCBI Taxonomy" id="1507870"/>
    <lineage>
        <taxon>Eukaryota</taxon>
        <taxon>Fungi</taxon>
        <taxon>Dikarya</taxon>
        <taxon>Ascomycota</taxon>
        <taxon>Pezizomycotina</taxon>
        <taxon>Dothideomycetes</taxon>
        <taxon>Dothideomycetidae</taxon>
        <taxon>Cladosporiales</taxon>
        <taxon>Cladosporiaceae</taxon>
        <taxon>Cryoendolithus</taxon>
    </lineage>
</organism>
<dbReference type="PANTHER" id="PTHR46082:SF6">
    <property type="entry name" value="AAA+ ATPASE DOMAIN-CONTAINING PROTEIN-RELATED"/>
    <property type="match status" value="1"/>
</dbReference>
<sequence length="962" mass="107913">MAALPLRGRIHVGETSSSGDSRTHIGDIYNNCVPQQTVAPVRARSTVPFQRDKHFVPRGTILNDIHNILSAPAGRAALYGLGGVGKSQLAIEYSFQITDRSEEIWVFWLYASNVQRLEASIRDSLEQLDVQGSDEAAADVFKLFQRWLRDERHGRWLLILDNVDDERVLEDGSTAKDFGDLQKWSGRQFLANLTTCSHGSILVTTRSKKAAEKVVEFESSIVNVDPMNDAQSMQLLQTKLGRHCSEDEAASLANALEHMPLAMAQAAAYIKKKLPRRTVQQYLDELAKSDKSLLKELKRDEGDVRRHEEARNSVMLTWQVSFEHIREVRPSAADLLSVMSFFDRQTIAETLLWRRDLPATTSVPDIGDSLAQTDCNTGDNEEMQAREEDDPTEDGESDTDSSSSDRSDFERDAFDQDLDTLIDYSFISIATTNPTVYEMHRLVQMSTQAWLKLNKAFERWASQFMVNLSDAFPAGKFENWAVCRPLLPHAVLALKIKLANRVALLKQSYLLYNAGWFASEQGNYALALTFNNAVLELDRKLLGEEHVNTLKSMNNLALTYRHQGLFKEAEKLHVEVLEAQRRVLGEEHLDTLGSVHNLAITHRDQGRWKEAEELHAKVLEARRRVLGKEHSDTLESMHNLASTYSDQGRWEEAEKLHAKVLEARRRVLGEEHVDILESMHNLASTYSDQGRWREAVKLQVKVLEVRSGVLGAEHPETLMTTSDLAWTLRHLGQHDAALDLMEQAASLSAKILGDEHPDKVNRFRWLDEWAEQDLERGTVQSSGLGSKSNEEDDAVAGATGDDEEAPERPEVDDDTSSEQKRIPKANLLDPSTIAHLQSMAGFATWVSHNVRVINGTCDKPGHETSEQAACDSLQGLDDPPVAELAQQPTVLVLSGTRTLRRLPHQHASGVGLLGTGYFCSREFQRSAATRRDARTQYGCRTDYHGCRSGGTLDRSASSWLEP</sequence>
<keyword evidence="3" id="KW-1185">Reference proteome</keyword>
<dbReference type="InterPro" id="IPR027417">
    <property type="entry name" value="P-loop_NTPase"/>
</dbReference>
<comment type="caution">
    <text evidence="2">The sequence shown here is derived from an EMBL/GenBank/DDBJ whole genome shotgun (WGS) entry which is preliminary data.</text>
</comment>
<feature type="compositionally biased region" description="Acidic residues" evidence="1">
    <location>
        <begin position="790"/>
        <end position="816"/>
    </location>
</feature>
<feature type="region of interest" description="Disordered" evidence="1">
    <location>
        <begin position="363"/>
        <end position="409"/>
    </location>
</feature>
<dbReference type="SMART" id="SM00028">
    <property type="entry name" value="TPR"/>
    <property type="match status" value="6"/>
</dbReference>
<dbReference type="SUPFAM" id="SSF48452">
    <property type="entry name" value="TPR-like"/>
    <property type="match status" value="2"/>
</dbReference>
<evidence type="ECO:0000313" key="3">
    <source>
        <dbReference type="Proteomes" id="UP000192596"/>
    </source>
</evidence>
<proteinExistence type="predicted"/>
<accession>A0A1V8SGN3</accession>
<dbReference type="EMBL" id="NAJO01000047">
    <property type="protein sequence ID" value="OQN98239.1"/>
    <property type="molecule type" value="Genomic_DNA"/>
</dbReference>
<dbReference type="PANTHER" id="PTHR46082">
    <property type="entry name" value="ATP/GTP-BINDING PROTEIN-RELATED"/>
    <property type="match status" value="1"/>
</dbReference>
<feature type="compositionally biased region" description="Polar residues" evidence="1">
    <location>
        <begin position="778"/>
        <end position="787"/>
    </location>
</feature>
<dbReference type="Pfam" id="PF13424">
    <property type="entry name" value="TPR_12"/>
    <property type="match status" value="3"/>
</dbReference>
<dbReference type="SUPFAM" id="SSF52540">
    <property type="entry name" value="P-loop containing nucleoside triphosphate hydrolases"/>
    <property type="match status" value="1"/>
</dbReference>
<name>A0A1V8SGN3_9PEZI</name>